<evidence type="ECO:0000256" key="1">
    <source>
        <dbReference type="SAM" id="SignalP"/>
    </source>
</evidence>
<accession>A0A084F104</accession>
<evidence type="ECO:0000313" key="2">
    <source>
        <dbReference type="EMBL" id="KEZ23896.1"/>
    </source>
</evidence>
<dbReference type="EMBL" id="JFDP01000034">
    <property type="protein sequence ID" value="KEZ23896.1"/>
    <property type="molecule type" value="Genomic_DNA"/>
</dbReference>
<feature type="signal peptide" evidence="1">
    <location>
        <begin position="1"/>
        <end position="27"/>
    </location>
</feature>
<comment type="caution">
    <text evidence="2">The sequence shown here is derived from an EMBL/GenBank/DDBJ whole genome shotgun (WGS) entry which is preliminary data.</text>
</comment>
<evidence type="ECO:0008006" key="4">
    <source>
        <dbReference type="Google" id="ProtNLM"/>
    </source>
</evidence>
<protein>
    <recommendedName>
        <fullName evidence="4">Lipoprotein</fullName>
    </recommendedName>
</protein>
<gene>
    <name evidence="2" type="ORF">UDIV_2170</name>
</gene>
<sequence>MNKRLIIKRAILIGLIGSSLTIPLLVASCTQENKNPSTKSTPKKSLLEENIKITDPTVVKQTQPLVALKPAQPITTSFLSQPNAILLNNLNNYLELKDNKYLLSFGLNSLYKNKYVQIQLQKADDQNVLITSNKTKITNDGSVLVAFENLEDDNEYIIKKVLIYDDLNNDSKSSDYQITNEKEDLSVFSKLSDIKLSANAKIIEYFYNEFKLRLNNLSKWKDKEAKLVIQNLNTNEEFYSLETKIKSPTQDFIFDGIYSVYDQYKIVKLEYEDGVYLDEDERKRTKYTSIPLDDSITNKILSVKYKTNLNWNPFTNDKNKERLVFKDGVNYLTTDNKPIYAQFSRHFENEKNIHHKIISARALDNNHEDATNKIIFINNKEELATKIGFDSLDKNIKTDFNKKTLVALLLEEEHSYYNNDYYNTYIAKKYDVDPKTKTINVELEYNYLPKFSSTKEIIKRPNSEPTAIWGFYVAFFFEVDQLDDIEQYKLKLKTKKTDYETWYKKPKTDWDSLPWNK</sequence>
<dbReference type="AlphaFoldDB" id="A0A084F104"/>
<keyword evidence="3" id="KW-1185">Reference proteome</keyword>
<evidence type="ECO:0000313" key="3">
    <source>
        <dbReference type="Proteomes" id="UP000028537"/>
    </source>
</evidence>
<reference evidence="2 3" key="1">
    <citation type="submission" date="2014-02" db="EMBL/GenBank/DDBJ databases">
        <title>Genome sequence of Ureaplasma diversum strain 246.</title>
        <authorList>
            <person name="Sirand-Pugnet P."/>
            <person name="Breton M."/>
            <person name="Dordet-Frisoni E."/>
            <person name="Baranowski E."/>
            <person name="Barre A."/>
            <person name="Couture C."/>
            <person name="Dupuy V."/>
            <person name="Gaurivaud P."/>
            <person name="Jacob D."/>
            <person name="Lemaitre C."/>
            <person name="Manso-Silvan L."/>
            <person name="Nikolski M."/>
            <person name="Nouvel L.-X."/>
            <person name="Poumarat F."/>
            <person name="Tardy F."/>
            <person name="Thebault P."/>
            <person name="Theil S."/>
            <person name="Citti C."/>
            <person name="Thiaucourt F."/>
            <person name="Blanchard A."/>
        </authorList>
    </citation>
    <scope>NUCLEOTIDE SEQUENCE [LARGE SCALE GENOMIC DNA]</scope>
    <source>
        <strain evidence="2 3">NCTC 246</strain>
    </source>
</reference>
<dbReference type="Proteomes" id="UP000028537">
    <property type="component" value="Unassembled WGS sequence"/>
</dbReference>
<proteinExistence type="predicted"/>
<feature type="chain" id="PRO_5001774815" description="Lipoprotein" evidence="1">
    <location>
        <begin position="28"/>
        <end position="517"/>
    </location>
</feature>
<name>A0A084F104_9BACT</name>
<dbReference type="RefSeq" id="WP_038102211.1">
    <property type="nucleotide sequence ID" value="NZ_JFDP01000034.1"/>
</dbReference>
<dbReference type="PROSITE" id="PS51257">
    <property type="entry name" value="PROKAR_LIPOPROTEIN"/>
    <property type="match status" value="1"/>
</dbReference>
<keyword evidence="1" id="KW-0732">Signal</keyword>
<organism evidence="2 3">
    <name type="scientific">Ureaplasma diversum NCTC 246</name>
    <dbReference type="NCBI Taxonomy" id="1188241"/>
    <lineage>
        <taxon>Bacteria</taxon>
        <taxon>Bacillati</taxon>
        <taxon>Mycoplasmatota</taxon>
        <taxon>Mycoplasmoidales</taxon>
        <taxon>Mycoplasmoidaceae</taxon>
        <taxon>Ureaplasma</taxon>
    </lineage>
</organism>